<organism evidence="19 20">
    <name type="scientific">Biformimicrobium ophioploci</name>
    <dbReference type="NCBI Taxonomy" id="3036711"/>
    <lineage>
        <taxon>Bacteria</taxon>
        <taxon>Pseudomonadati</taxon>
        <taxon>Pseudomonadota</taxon>
        <taxon>Gammaproteobacteria</taxon>
        <taxon>Cellvibrionales</taxon>
        <taxon>Microbulbiferaceae</taxon>
        <taxon>Biformimicrobium</taxon>
    </lineage>
</organism>
<dbReference type="Pfam" id="PF00593">
    <property type="entry name" value="TonB_dep_Rec_b-barrel"/>
    <property type="match status" value="1"/>
</dbReference>
<keyword evidence="9 14" id="KW-0798">TonB box</keyword>
<dbReference type="InterPro" id="IPR010917">
    <property type="entry name" value="TonB_rcpt_CS"/>
</dbReference>
<keyword evidence="5 12" id="KW-0812">Transmembrane</keyword>
<keyword evidence="7" id="KW-0408">Iron</keyword>
<accession>A0ABQ6LZQ0</accession>
<evidence type="ECO:0000256" key="8">
    <source>
        <dbReference type="ARBA" id="ARBA00023065"/>
    </source>
</evidence>
<evidence type="ECO:0000313" key="19">
    <source>
        <dbReference type="EMBL" id="GMG87555.1"/>
    </source>
</evidence>
<evidence type="ECO:0000256" key="5">
    <source>
        <dbReference type="ARBA" id="ARBA00022692"/>
    </source>
</evidence>
<dbReference type="InterPro" id="IPR012910">
    <property type="entry name" value="Plug_dom"/>
</dbReference>
<dbReference type="CDD" id="cd01347">
    <property type="entry name" value="ligand_gated_channel"/>
    <property type="match status" value="1"/>
</dbReference>
<reference evidence="19 20" key="1">
    <citation type="submission" date="2023-04" db="EMBL/GenBank/DDBJ databases">
        <title>Marinobulbifer ophiurae gen. nov., sp. Nov., isolate from tissue of brittle star Ophioplocus japonicus.</title>
        <authorList>
            <person name="Kawano K."/>
            <person name="Sawayama S."/>
            <person name="Nakagawa S."/>
        </authorList>
    </citation>
    <scope>NUCLEOTIDE SEQUENCE [LARGE SCALE GENOMIC DNA]</scope>
    <source>
        <strain evidence="19 20">NKW57</strain>
    </source>
</reference>
<comment type="similarity">
    <text evidence="12 14">Belongs to the TonB-dependent receptor family.</text>
</comment>
<keyword evidence="6 16" id="KW-0732">Signal</keyword>
<keyword evidence="19" id="KW-0675">Receptor</keyword>
<evidence type="ECO:0000259" key="18">
    <source>
        <dbReference type="Pfam" id="PF07715"/>
    </source>
</evidence>
<feature type="signal peptide" evidence="16">
    <location>
        <begin position="1"/>
        <end position="24"/>
    </location>
</feature>
<evidence type="ECO:0000313" key="20">
    <source>
        <dbReference type="Proteomes" id="UP001224392"/>
    </source>
</evidence>
<keyword evidence="8" id="KW-0406">Ion transport</keyword>
<comment type="subcellular location">
    <subcellularLocation>
        <location evidence="1 12">Cell outer membrane</location>
        <topology evidence="1 12">Multi-pass membrane protein</topology>
    </subcellularLocation>
</comment>
<evidence type="ECO:0000256" key="6">
    <source>
        <dbReference type="ARBA" id="ARBA00022729"/>
    </source>
</evidence>
<protein>
    <submittedName>
        <fullName evidence="19">TonB-dependent receptor</fullName>
    </submittedName>
</protein>
<dbReference type="InterPro" id="IPR036942">
    <property type="entry name" value="Beta-barrel_TonB_sf"/>
</dbReference>
<evidence type="ECO:0000256" key="14">
    <source>
        <dbReference type="RuleBase" id="RU003357"/>
    </source>
</evidence>
<evidence type="ECO:0000256" key="12">
    <source>
        <dbReference type="PROSITE-ProRule" id="PRU01360"/>
    </source>
</evidence>
<dbReference type="InterPro" id="IPR039426">
    <property type="entry name" value="TonB-dep_rcpt-like"/>
</dbReference>
<proteinExistence type="inferred from homology"/>
<dbReference type="PANTHER" id="PTHR32552">
    <property type="entry name" value="FERRICHROME IRON RECEPTOR-RELATED"/>
    <property type="match status" value="1"/>
</dbReference>
<evidence type="ECO:0000259" key="17">
    <source>
        <dbReference type="Pfam" id="PF00593"/>
    </source>
</evidence>
<feature type="domain" description="TonB-dependent receptor-like beta-barrel" evidence="17">
    <location>
        <begin position="257"/>
        <end position="710"/>
    </location>
</feature>
<evidence type="ECO:0000256" key="15">
    <source>
        <dbReference type="SAM" id="MobiDB-lite"/>
    </source>
</evidence>
<dbReference type="RefSeq" id="WP_285764175.1">
    <property type="nucleotide sequence ID" value="NZ_BSYJ01000003.1"/>
</dbReference>
<dbReference type="EMBL" id="BSYJ01000003">
    <property type="protein sequence ID" value="GMG87555.1"/>
    <property type="molecule type" value="Genomic_DNA"/>
</dbReference>
<gene>
    <name evidence="19" type="ORF">MNKW57_18760</name>
</gene>
<evidence type="ECO:0000256" key="1">
    <source>
        <dbReference type="ARBA" id="ARBA00004571"/>
    </source>
</evidence>
<feature type="region of interest" description="Disordered" evidence="15">
    <location>
        <begin position="253"/>
        <end position="290"/>
    </location>
</feature>
<dbReference type="PROSITE" id="PS01156">
    <property type="entry name" value="TONB_DEPENDENT_REC_2"/>
    <property type="match status" value="1"/>
</dbReference>
<keyword evidence="11 12" id="KW-0998">Cell outer membrane</keyword>
<evidence type="ECO:0000256" key="9">
    <source>
        <dbReference type="ARBA" id="ARBA00023077"/>
    </source>
</evidence>
<keyword evidence="2 12" id="KW-0813">Transport</keyword>
<dbReference type="PANTHER" id="PTHR32552:SF81">
    <property type="entry name" value="TONB-DEPENDENT OUTER MEMBRANE RECEPTOR"/>
    <property type="match status" value="1"/>
</dbReference>
<feature type="short sequence motif" description="TonB C-terminal box" evidence="13">
    <location>
        <begin position="732"/>
        <end position="749"/>
    </location>
</feature>
<evidence type="ECO:0000256" key="13">
    <source>
        <dbReference type="PROSITE-ProRule" id="PRU10144"/>
    </source>
</evidence>
<evidence type="ECO:0000256" key="10">
    <source>
        <dbReference type="ARBA" id="ARBA00023136"/>
    </source>
</evidence>
<dbReference type="InterPro" id="IPR000531">
    <property type="entry name" value="Beta-barrel_TonB"/>
</dbReference>
<dbReference type="PROSITE" id="PS52016">
    <property type="entry name" value="TONB_DEPENDENT_REC_3"/>
    <property type="match status" value="1"/>
</dbReference>
<keyword evidence="10 12" id="KW-0472">Membrane</keyword>
<feature type="domain" description="TonB-dependent receptor plug" evidence="18">
    <location>
        <begin position="51"/>
        <end position="159"/>
    </location>
</feature>
<dbReference type="Gene3D" id="2.40.170.20">
    <property type="entry name" value="TonB-dependent receptor, beta-barrel domain"/>
    <property type="match status" value="1"/>
</dbReference>
<keyword evidence="3 12" id="KW-1134">Transmembrane beta strand</keyword>
<evidence type="ECO:0000256" key="2">
    <source>
        <dbReference type="ARBA" id="ARBA00022448"/>
    </source>
</evidence>
<sequence>MSSSKHFSLQPIAAAIGLSMISVAASAQSADAPAGLEEITVTAQKRAQNMQEVPVAVTAFGSDDLEQAGVETIADLERISPNTQLRASRATNTTLTAYIRGIGQNDPLWGFEPGVGLYIDDVYFARPQGAMLDVYDIERIEVLRGPQGSLYGKNTIGGAIKYVTKRMSGDAEMDLGVSVGSYNQRDITAAGKLPLIEDKLYVGATVASFNRDGFGTNNYTGAENYNKDITAARVSMEFTPTEELFIRLAADKTEDDSNNRHGSRLTTSLQTGEAPQDPFDSSAGAGDKQKVENTGTNLTVEWALSDNITVKSVSAWREGSTEGFIDFDGTQVNTFDAPVMYEDDQFTQELQFNYTNDRLALVGGFFYMDGYAAGAFDVIAGAALGGPAQEPQNAIAPTFVAATEGTADTESRAVYLQANYDLTDKATLTLGGRYTKDEKSATVYKARLFTDGSAGGASALFGGGDLLVLGVQSDFEEGGDWSKFNPKVGIDYQINDDTMVYASYAEGFKSGGINMRADVSASPAGFSHVFEPEDAASFELGLKTEMLDNRVRMNAAVFSTDYENVQITQTALIGTNFVPVVATDNVQSINGVELEVTAALTDSLTAVANMGYADASWDKFLDGAGMDVSDDRSVSNVPELSGMVGFTYETTMAGGSLILGGNLSYTDEIAMEVAVPNQPIDEDSYTLANVDVTWYSADEHWSVGLHGKNLTDEAYRVAGYNFPAFLGDDEILGFYGAPRTFTASVSYKF</sequence>
<keyword evidence="4" id="KW-0410">Iron transport</keyword>
<dbReference type="Pfam" id="PF07715">
    <property type="entry name" value="Plug"/>
    <property type="match status" value="1"/>
</dbReference>
<evidence type="ECO:0000256" key="16">
    <source>
        <dbReference type="SAM" id="SignalP"/>
    </source>
</evidence>
<comment type="caution">
    <text evidence="19">The sequence shown here is derived from an EMBL/GenBank/DDBJ whole genome shotgun (WGS) entry which is preliminary data.</text>
</comment>
<evidence type="ECO:0000256" key="11">
    <source>
        <dbReference type="ARBA" id="ARBA00023237"/>
    </source>
</evidence>
<dbReference type="Proteomes" id="UP001224392">
    <property type="component" value="Unassembled WGS sequence"/>
</dbReference>
<dbReference type="SUPFAM" id="SSF56935">
    <property type="entry name" value="Porins"/>
    <property type="match status" value="1"/>
</dbReference>
<feature type="compositionally biased region" description="Polar residues" evidence="15">
    <location>
        <begin position="264"/>
        <end position="273"/>
    </location>
</feature>
<name>A0ABQ6LZQ0_9GAMM</name>
<keyword evidence="20" id="KW-1185">Reference proteome</keyword>
<evidence type="ECO:0000256" key="4">
    <source>
        <dbReference type="ARBA" id="ARBA00022496"/>
    </source>
</evidence>
<evidence type="ECO:0000256" key="3">
    <source>
        <dbReference type="ARBA" id="ARBA00022452"/>
    </source>
</evidence>
<feature type="chain" id="PRO_5045748851" evidence="16">
    <location>
        <begin position="25"/>
        <end position="749"/>
    </location>
</feature>
<evidence type="ECO:0000256" key="7">
    <source>
        <dbReference type="ARBA" id="ARBA00023004"/>
    </source>
</evidence>